<dbReference type="PROSITE" id="PS00113">
    <property type="entry name" value="ADENYLATE_KINASE"/>
    <property type="match status" value="1"/>
</dbReference>
<comment type="similarity">
    <text evidence="4">Belongs to the adenylate kinase family.</text>
</comment>
<evidence type="ECO:0000256" key="4">
    <source>
        <dbReference type="RuleBase" id="RU003330"/>
    </source>
</evidence>
<evidence type="ECO:0000256" key="3">
    <source>
        <dbReference type="ARBA" id="ARBA00022777"/>
    </source>
</evidence>
<dbReference type="OrthoDB" id="442176at2759"/>
<dbReference type="CDD" id="cd01428">
    <property type="entry name" value="ADK"/>
    <property type="match status" value="1"/>
</dbReference>
<gene>
    <name evidence="5" type="ORF">NMOB1V02_LOCUS8489</name>
</gene>
<dbReference type="InterPro" id="IPR027417">
    <property type="entry name" value="P-loop_NTPase"/>
</dbReference>
<sequence>MLACGGRTEANWRSADHDHHRHHQVLSSVLFYVDRICGPGSGKGTQCEKLKEKYGFVHLSTGDLLREEVSGGSELGKRLEEIMKEGQLVPIDTVMTLLRNAMEKHPKANGFLIDGYPREVDQAKEFEKQVCFL</sequence>
<dbReference type="GO" id="GO:0006139">
    <property type="term" value="P:nucleobase-containing compound metabolic process"/>
    <property type="evidence" value="ECO:0007669"/>
    <property type="project" value="InterPro"/>
</dbReference>
<dbReference type="GO" id="GO:0019205">
    <property type="term" value="F:nucleobase-containing compound kinase activity"/>
    <property type="evidence" value="ECO:0007669"/>
    <property type="project" value="InterPro"/>
</dbReference>
<dbReference type="Gene3D" id="3.40.50.300">
    <property type="entry name" value="P-loop containing nucleotide triphosphate hydrolases"/>
    <property type="match status" value="1"/>
</dbReference>
<dbReference type="PANTHER" id="PTHR23359">
    <property type="entry name" value="NUCLEOTIDE KINASE"/>
    <property type="match status" value="1"/>
</dbReference>
<keyword evidence="2" id="KW-0547">Nucleotide-binding</keyword>
<dbReference type="InterPro" id="IPR000850">
    <property type="entry name" value="Adenylat/UMP-CMP_kin"/>
</dbReference>
<dbReference type="GO" id="GO:0005524">
    <property type="term" value="F:ATP binding"/>
    <property type="evidence" value="ECO:0007669"/>
    <property type="project" value="InterPro"/>
</dbReference>
<evidence type="ECO:0000256" key="2">
    <source>
        <dbReference type="ARBA" id="ARBA00022741"/>
    </source>
</evidence>
<evidence type="ECO:0000256" key="1">
    <source>
        <dbReference type="ARBA" id="ARBA00022679"/>
    </source>
</evidence>
<organism evidence="5">
    <name type="scientific">Notodromas monacha</name>
    <dbReference type="NCBI Taxonomy" id="399045"/>
    <lineage>
        <taxon>Eukaryota</taxon>
        <taxon>Metazoa</taxon>
        <taxon>Ecdysozoa</taxon>
        <taxon>Arthropoda</taxon>
        <taxon>Crustacea</taxon>
        <taxon>Oligostraca</taxon>
        <taxon>Ostracoda</taxon>
        <taxon>Podocopa</taxon>
        <taxon>Podocopida</taxon>
        <taxon>Cypridocopina</taxon>
        <taxon>Cypridoidea</taxon>
        <taxon>Cyprididae</taxon>
        <taxon>Notodromas</taxon>
    </lineage>
</organism>
<dbReference type="InterPro" id="IPR033690">
    <property type="entry name" value="Adenylat_kinase_CS"/>
</dbReference>
<dbReference type="AlphaFoldDB" id="A0A7R9GH67"/>
<dbReference type="Proteomes" id="UP000678499">
    <property type="component" value="Unassembled WGS sequence"/>
</dbReference>
<evidence type="ECO:0008006" key="7">
    <source>
        <dbReference type="Google" id="ProtNLM"/>
    </source>
</evidence>
<keyword evidence="6" id="KW-1185">Reference proteome</keyword>
<accession>A0A7R9GH67</accession>
<name>A0A7R9GH67_9CRUS</name>
<keyword evidence="1 4" id="KW-0808">Transferase</keyword>
<dbReference type="EMBL" id="OA884465">
    <property type="protein sequence ID" value="CAD7280832.1"/>
    <property type="molecule type" value="Genomic_DNA"/>
</dbReference>
<reference evidence="5" key="1">
    <citation type="submission" date="2020-11" db="EMBL/GenBank/DDBJ databases">
        <authorList>
            <person name="Tran Van P."/>
        </authorList>
    </citation>
    <scope>NUCLEOTIDE SEQUENCE</scope>
</reference>
<evidence type="ECO:0000313" key="5">
    <source>
        <dbReference type="EMBL" id="CAD7280832.1"/>
    </source>
</evidence>
<dbReference type="EMBL" id="CAJPEX010002428">
    <property type="protein sequence ID" value="CAG0920984.1"/>
    <property type="molecule type" value="Genomic_DNA"/>
</dbReference>
<evidence type="ECO:0000313" key="6">
    <source>
        <dbReference type="Proteomes" id="UP000678499"/>
    </source>
</evidence>
<proteinExistence type="inferred from homology"/>
<keyword evidence="3 4" id="KW-0418">Kinase</keyword>
<dbReference type="Pfam" id="PF00406">
    <property type="entry name" value="ADK"/>
    <property type="match status" value="1"/>
</dbReference>
<dbReference type="SUPFAM" id="SSF52540">
    <property type="entry name" value="P-loop containing nucleoside triphosphate hydrolases"/>
    <property type="match status" value="1"/>
</dbReference>
<protein>
    <recommendedName>
        <fullName evidence="7">Nucleoside-diphosphate kinase</fullName>
    </recommendedName>
</protein>
<dbReference type="PRINTS" id="PR00094">
    <property type="entry name" value="ADENYLTKNASE"/>
</dbReference>